<feature type="binding site" evidence="3">
    <location>
        <begin position="29"/>
        <end position="36"/>
    </location>
    <ligand>
        <name>ATP</name>
        <dbReference type="ChEBI" id="CHEBI:30616"/>
    </ligand>
</feature>
<dbReference type="InterPro" id="IPR001752">
    <property type="entry name" value="Kinesin_motor_dom"/>
</dbReference>
<keyword evidence="1" id="KW-0175">Coiled coil</keyword>
<keyword evidence="2 3" id="KW-0505">Motor protein</keyword>
<evidence type="ECO:0000256" key="1">
    <source>
        <dbReference type="ARBA" id="ARBA00023054"/>
    </source>
</evidence>
<comment type="similarity">
    <text evidence="3">Belongs to the TRAFAC class myosin-kinesin ATPase superfamily. Kinesin family.</text>
</comment>
<feature type="domain" description="Kinesin motor" evidence="4">
    <location>
        <begin position="1"/>
        <end position="304"/>
    </location>
</feature>
<dbReference type="InParanoid" id="A0A2R5G7F3"/>
<evidence type="ECO:0000256" key="3">
    <source>
        <dbReference type="PROSITE-ProRule" id="PRU00283"/>
    </source>
</evidence>
<dbReference type="InterPro" id="IPR027640">
    <property type="entry name" value="Kinesin-like_fam"/>
</dbReference>
<sequence length="392" mass="42926">MYDTIMTDLVDTILAPPGKAQDALVFAYGQTGTGKTHTMLGPDASLSRAAPANGCIDEDWGCFPRVVYNVWDRLKSSEQPFVLSISAAEFYLMTGGDLLADNKPIVASLQTGEPLGLKQVILQEPSQVLDVLAVIRKNRHTRSTKMNQSKGDHQGSSRGHASILLRVSRIETESGVLIETALNLIDLAGAERPSKIGVKRMSGYDAMIEIMNNPEKVSTDAQASLINFELHLLGTEVVTATQAHKTGSKPYKPQGLLNSVGMCALGSSLTGRAKIAIVVTLSQAEDCGWETWFSCQFGTNLSKLMTPRLLRQPSPVRVVVKGSIETLVDLRKNLAIKTVGDKYRFKRECTAQHELERLLVLRELLNTILPKEDLDKLFAPLQALEQNEEGKN</sequence>
<accession>A0A2R5G7F3</accession>
<dbReference type="AlphaFoldDB" id="A0A2R5G7F3"/>
<proteinExistence type="inferred from homology"/>
<comment type="caution">
    <text evidence="5">The sequence shown here is derived from an EMBL/GenBank/DDBJ whole genome shotgun (WGS) entry which is preliminary data.</text>
</comment>
<keyword evidence="3" id="KW-0067">ATP-binding</keyword>
<evidence type="ECO:0000313" key="6">
    <source>
        <dbReference type="Proteomes" id="UP000241890"/>
    </source>
</evidence>
<evidence type="ECO:0000313" key="5">
    <source>
        <dbReference type="EMBL" id="GBG25718.1"/>
    </source>
</evidence>
<dbReference type="OrthoDB" id="122051at2759"/>
<dbReference type="GO" id="GO:0008017">
    <property type="term" value="F:microtubule binding"/>
    <property type="evidence" value="ECO:0007669"/>
    <property type="project" value="InterPro"/>
</dbReference>
<dbReference type="EMBL" id="BEYU01000015">
    <property type="protein sequence ID" value="GBG25718.1"/>
    <property type="molecule type" value="Genomic_DNA"/>
</dbReference>
<dbReference type="PROSITE" id="PS50067">
    <property type="entry name" value="KINESIN_MOTOR_2"/>
    <property type="match status" value="1"/>
</dbReference>
<dbReference type="GO" id="GO:0007018">
    <property type="term" value="P:microtubule-based movement"/>
    <property type="evidence" value="ECO:0007669"/>
    <property type="project" value="InterPro"/>
</dbReference>
<keyword evidence="3" id="KW-0547">Nucleotide-binding</keyword>
<reference evidence="5 6" key="1">
    <citation type="submission" date="2017-12" db="EMBL/GenBank/DDBJ databases">
        <title>Sequencing, de novo assembly and annotation of complete genome of a new Thraustochytrid species, strain FCC1311.</title>
        <authorList>
            <person name="Sedici K."/>
            <person name="Godart F."/>
            <person name="Aiese Cigliano R."/>
            <person name="Sanseverino W."/>
            <person name="Barakat M."/>
            <person name="Ortet P."/>
            <person name="Marechal E."/>
            <person name="Cagnac O."/>
            <person name="Amato A."/>
        </authorList>
    </citation>
    <scope>NUCLEOTIDE SEQUENCE [LARGE SCALE GENOMIC DNA]</scope>
</reference>
<dbReference type="Proteomes" id="UP000241890">
    <property type="component" value="Unassembled WGS sequence"/>
</dbReference>
<dbReference type="Pfam" id="PF00225">
    <property type="entry name" value="Kinesin"/>
    <property type="match status" value="1"/>
</dbReference>
<keyword evidence="6" id="KW-1185">Reference proteome</keyword>
<name>A0A2R5G7F3_9STRA</name>
<dbReference type="InterPro" id="IPR027417">
    <property type="entry name" value="P-loop_NTPase"/>
</dbReference>
<organism evidence="5 6">
    <name type="scientific">Hondaea fermentalgiana</name>
    <dbReference type="NCBI Taxonomy" id="2315210"/>
    <lineage>
        <taxon>Eukaryota</taxon>
        <taxon>Sar</taxon>
        <taxon>Stramenopiles</taxon>
        <taxon>Bigyra</taxon>
        <taxon>Labyrinthulomycetes</taxon>
        <taxon>Thraustochytrida</taxon>
        <taxon>Thraustochytriidae</taxon>
        <taxon>Hondaea</taxon>
    </lineage>
</organism>
<dbReference type="PRINTS" id="PR00380">
    <property type="entry name" value="KINESINHEAVY"/>
</dbReference>
<dbReference type="SUPFAM" id="SSF52540">
    <property type="entry name" value="P-loop containing nucleoside triphosphate hydrolases"/>
    <property type="match status" value="1"/>
</dbReference>
<dbReference type="SMART" id="SM00129">
    <property type="entry name" value="KISc"/>
    <property type="match status" value="1"/>
</dbReference>
<dbReference type="Gene3D" id="3.40.850.10">
    <property type="entry name" value="Kinesin motor domain"/>
    <property type="match status" value="1"/>
</dbReference>
<gene>
    <name evidence="5" type="ORF">FCC1311_019372</name>
</gene>
<dbReference type="GO" id="GO:0005524">
    <property type="term" value="F:ATP binding"/>
    <property type="evidence" value="ECO:0007669"/>
    <property type="project" value="UniProtKB-UniRule"/>
</dbReference>
<protein>
    <submittedName>
        <fullName evidence="5">Kinesin-like protein KIF6</fullName>
    </submittedName>
</protein>
<dbReference type="InterPro" id="IPR036961">
    <property type="entry name" value="Kinesin_motor_dom_sf"/>
</dbReference>
<evidence type="ECO:0000256" key="2">
    <source>
        <dbReference type="ARBA" id="ARBA00023175"/>
    </source>
</evidence>
<dbReference type="GO" id="GO:0003777">
    <property type="term" value="F:microtubule motor activity"/>
    <property type="evidence" value="ECO:0007669"/>
    <property type="project" value="InterPro"/>
</dbReference>
<dbReference type="PANTHER" id="PTHR47968">
    <property type="entry name" value="CENTROMERE PROTEIN E"/>
    <property type="match status" value="1"/>
</dbReference>
<evidence type="ECO:0000259" key="4">
    <source>
        <dbReference type="PROSITE" id="PS50067"/>
    </source>
</evidence>
<dbReference type="PANTHER" id="PTHR47968:SF75">
    <property type="entry name" value="CENTROMERE-ASSOCIATED PROTEIN E"/>
    <property type="match status" value="1"/>
</dbReference>